<gene>
    <name evidence="18" type="primary">MYO1_1</name>
    <name evidence="18" type="ORF">OC846_002675</name>
</gene>
<evidence type="ECO:0000313" key="19">
    <source>
        <dbReference type="Proteomes" id="UP001176517"/>
    </source>
</evidence>
<dbReference type="InterPro" id="IPR001609">
    <property type="entry name" value="Myosin_head_motor_dom-like"/>
</dbReference>
<evidence type="ECO:0000259" key="16">
    <source>
        <dbReference type="PROSITE" id="PS51456"/>
    </source>
</evidence>
<feature type="domain" description="TH1" evidence="17">
    <location>
        <begin position="785"/>
        <end position="980"/>
    </location>
</feature>
<dbReference type="GO" id="GO:0051015">
    <property type="term" value="F:actin filament binding"/>
    <property type="evidence" value="ECO:0007669"/>
    <property type="project" value="TreeGrafter"/>
</dbReference>
<comment type="similarity">
    <text evidence="2 13">Belongs to the TRAFAC class myosin-kinesin ATPase superfamily. Myosin family.</text>
</comment>
<dbReference type="Gene3D" id="1.20.120.720">
    <property type="entry name" value="Myosin VI head, motor domain, U50 subdomain"/>
    <property type="match status" value="1"/>
</dbReference>
<feature type="region of interest" description="Disordered" evidence="14">
    <location>
        <begin position="1154"/>
        <end position="1188"/>
    </location>
</feature>
<dbReference type="Proteomes" id="UP001176517">
    <property type="component" value="Unassembled WGS sequence"/>
</dbReference>
<feature type="compositionally biased region" description="Low complexity" evidence="14">
    <location>
        <begin position="1299"/>
        <end position="1317"/>
    </location>
</feature>
<evidence type="ECO:0000256" key="2">
    <source>
        <dbReference type="ARBA" id="ARBA00008314"/>
    </source>
</evidence>
<dbReference type="PROSITE" id="PS51456">
    <property type="entry name" value="MYOSIN_MOTOR"/>
    <property type="match status" value="1"/>
</dbReference>
<proteinExistence type="inferred from homology"/>
<dbReference type="GO" id="GO:0005886">
    <property type="term" value="C:plasma membrane"/>
    <property type="evidence" value="ECO:0007669"/>
    <property type="project" value="TreeGrafter"/>
</dbReference>
<accession>A0AAN6GRL6</accession>
<evidence type="ECO:0000256" key="14">
    <source>
        <dbReference type="SAM" id="MobiDB-lite"/>
    </source>
</evidence>
<dbReference type="GO" id="GO:0006897">
    <property type="term" value="P:endocytosis"/>
    <property type="evidence" value="ECO:0007669"/>
    <property type="project" value="TreeGrafter"/>
</dbReference>
<keyword evidence="19" id="KW-1185">Reference proteome</keyword>
<dbReference type="FunFam" id="1.20.120.720:FF:000015">
    <property type="entry name" value="Myosin I"/>
    <property type="match status" value="1"/>
</dbReference>
<feature type="region of interest" description="Disordered" evidence="14">
    <location>
        <begin position="1271"/>
        <end position="1325"/>
    </location>
</feature>
<dbReference type="Pfam" id="PF00063">
    <property type="entry name" value="Myosin_head"/>
    <property type="match status" value="1"/>
</dbReference>
<comment type="caution">
    <text evidence="18">The sequence shown here is derived from an EMBL/GenBank/DDBJ whole genome shotgun (WGS) entry which is preliminary data.</text>
</comment>
<dbReference type="CDD" id="cd01378">
    <property type="entry name" value="MYSc_Myo1"/>
    <property type="match status" value="1"/>
</dbReference>
<dbReference type="GO" id="GO:0000146">
    <property type="term" value="F:microfilament motor activity"/>
    <property type="evidence" value="ECO:0007669"/>
    <property type="project" value="TreeGrafter"/>
</dbReference>
<dbReference type="Gene3D" id="2.30.30.40">
    <property type="entry name" value="SH3 Domains"/>
    <property type="match status" value="1"/>
</dbReference>
<dbReference type="PRINTS" id="PR00193">
    <property type="entry name" value="MYOSINHEAVY"/>
</dbReference>
<dbReference type="Pfam" id="PF00018">
    <property type="entry name" value="SH3_1"/>
    <property type="match status" value="1"/>
</dbReference>
<dbReference type="SUPFAM" id="SSF50044">
    <property type="entry name" value="SH3-domain"/>
    <property type="match status" value="1"/>
</dbReference>
<dbReference type="InterPro" id="IPR036072">
    <property type="entry name" value="MYSc_Myo1"/>
</dbReference>
<evidence type="ECO:0000256" key="1">
    <source>
        <dbReference type="ARBA" id="ARBA00004134"/>
    </source>
</evidence>
<keyword evidence="10" id="KW-0206">Cytoskeleton</keyword>
<keyword evidence="4" id="KW-0677">Repeat</keyword>
<feature type="domain" description="SH3" evidence="15">
    <location>
        <begin position="1099"/>
        <end position="1158"/>
    </location>
</feature>
<keyword evidence="5 13" id="KW-0547">Nucleotide-binding</keyword>
<dbReference type="SMART" id="SM00242">
    <property type="entry name" value="MYSc"/>
    <property type="match status" value="1"/>
</dbReference>
<dbReference type="GO" id="GO:0051666">
    <property type="term" value="P:actin cortical patch localization"/>
    <property type="evidence" value="ECO:0007669"/>
    <property type="project" value="TreeGrafter"/>
</dbReference>
<dbReference type="SMART" id="SM00326">
    <property type="entry name" value="SH3"/>
    <property type="match status" value="1"/>
</dbReference>
<dbReference type="Gene3D" id="1.20.58.530">
    <property type="match status" value="1"/>
</dbReference>
<keyword evidence="6 13" id="KW-0067">ATP-binding</keyword>
<evidence type="ECO:0000256" key="6">
    <source>
        <dbReference type="ARBA" id="ARBA00022840"/>
    </source>
</evidence>
<evidence type="ECO:0000256" key="8">
    <source>
        <dbReference type="ARBA" id="ARBA00023175"/>
    </source>
</evidence>
<dbReference type="InterPro" id="IPR036028">
    <property type="entry name" value="SH3-like_dom_sf"/>
</dbReference>
<dbReference type="FunFam" id="1.20.58.530:FF:000007">
    <property type="entry name" value="Myosin IE"/>
    <property type="match status" value="1"/>
</dbReference>
<evidence type="ECO:0000256" key="11">
    <source>
        <dbReference type="ARBA" id="ARBA00025586"/>
    </source>
</evidence>
<feature type="domain" description="Myosin motor" evidence="16">
    <location>
        <begin position="48"/>
        <end position="727"/>
    </location>
</feature>
<feature type="compositionally biased region" description="Low complexity" evidence="14">
    <location>
        <begin position="1280"/>
        <end position="1292"/>
    </location>
</feature>
<evidence type="ECO:0000256" key="4">
    <source>
        <dbReference type="ARBA" id="ARBA00022737"/>
    </source>
</evidence>
<evidence type="ECO:0000256" key="5">
    <source>
        <dbReference type="ARBA" id="ARBA00022741"/>
    </source>
</evidence>
<evidence type="ECO:0000259" key="15">
    <source>
        <dbReference type="PROSITE" id="PS50002"/>
    </source>
</evidence>
<dbReference type="GO" id="GO:0030479">
    <property type="term" value="C:actin cortical patch"/>
    <property type="evidence" value="ECO:0007669"/>
    <property type="project" value="UniProtKB-SubCell"/>
</dbReference>
<sequence>MAISRKAGGKKTGGSAAAPPPKKKGGGGVVINGVQKADWKEGFKQKQAGVSDMTLLSKVTNEAINENLQKRFQAALIYTYIGNVLISVNPFRDLGIYTEEILHSYRNKNRLEMTPHVYAIAEGAYYQMNAYHENQCVIISGESGAGKTEAAKRIMQYIAAVSEGGGAEIQDIKDMVLATNPLLESFGCAKTLRNNNSSRHGKYLEIMFNASGAPVGANITNYLLEKNRVVGQIRDERNFHIFYQFAKAASKEQRDAFGIQGPEAYSYIANSRCFDVPGIDDVADFAETIQAMGIIGLSAEEQNSIFRMIAAILFIGNISFSENQEGNAVIADQSVPDFVAYLLEVNSEAVTKALTERIMETQRGGRRGSVYEVPLNPTQSASVRDALAKAIYNNMFEWIVARINKSLNPRSAHANVIGVLDIYGFEIFDNNSFEQLCINYVNEKLQQIFIELTLKKEQEDYAAEQIQWTPIKYFNNKIVCDLIEEKRPPGIFAALNDACATAHADPTAADNSFVQRLSMLSSNPHFETRGSKFLVRHYAGDVMYNVAGVTDKNKDELLKGILDLVDSSSNKYLHTLFPDRPDPNSKKRPPTAGDRIKASANALVENLMRAQPSYIRTIKPNQNKSPTEYDTAAILHQIKYLGLQENIRVRRAGFAWSRPFDKVVERFYLLSPNTSYAGEYTWTGDARTGCERILTDVGIAREEWQMGVTKAFIKNPETLFALEAMRDKYWHRMATRIQRAWRNWILYRHECARRIQRMWMGKKEALVYAALRDYGHQVLQNRKERRRFSLISMRRFMGDYLDVGHSSGGGSAEGEMLRRAAGLGRDETVVFSARVELLVARLGRSSKPSPRFLIMTDRAVYIIITQLVNKQPQTTCERKILLGQISSVGLSELRDDWVLLNVSGSHEEPDPAMHCYFKTEFVARLLQQTHGATNVTISNTLEYTKKKDKKGSIAFKKDETVPRDDVYKSSTVLVPSGEAPGSVSRPPARRKPGVVRPITSGKLIRPGGPQGGRPRPAASTPRAIPKPAQKLPTGAPSAASQVPTNGVSAAGAAARLAARPAAAAAAAATAAVVTNGSAPVRAPPAPPARAAPPAPPAPPAVPMHKALYAYATTNEGEMALVEGELVEVVNKDQDSWWLVKKNGVEGWAPTSYIDPEPQKAPPAPRAAPPAPALPPAKRAVPTPNRNSVIGASGGGGVAALANAMKATNISSPTPTAKPAASTAAAAAVRPSALAADVNAAPVAVMPGMGAPGGFAAILAKKKAEAAAAAAANGGGGGASNGAATPPAVGSKPAAPPKPAGAKPPVLAPKPGAAGKGAPLPPPRRA</sequence>
<dbReference type="PROSITE" id="PS50002">
    <property type="entry name" value="SH3"/>
    <property type="match status" value="1"/>
</dbReference>
<evidence type="ECO:0000256" key="13">
    <source>
        <dbReference type="PROSITE-ProRule" id="PRU00782"/>
    </source>
</evidence>
<feature type="region of interest" description="Disordered" evidence="14">
    <location>
        <begin position="1078"/>
        <end position="1097"/>
    </location>
</feature>
<keyword evidence="9 13" id="KW-0009">Actin-binding</keyword>
<dbReference type="Gene3D" id="1.10.10.820">
    <property type="match status" value="1"/>
</dbReference>
<evidence type="ECO:0000313" key="18">
    <source>
        <dbReference type="EMBL" id="KAK0553059.1"/>
    </source>
</evidence>
<keyword evidence="3 12" id="KW-0728">SH3 domain</keyword>
<evidence type="ECO:0000256" key="7">
    <source>
        <dbReference type="ARBA" id="ARBA00023123"/>
    </source>
</evidence>
<organism evidence="18 19">
    <name type="scientific">Tilletia horrida</name>
    <dbReference type="NCBI Taxonomy" id="155126"/>
    <lineage>
        <taxon>Eukaryota</taxon>
        <taxon>Fungi</taxon>
        <taxon>Dikarya</taxon>
        <taxon>Basidiomycota</taxon>
        <taxon>Ustilaginomycotina</taxon>
        <taxon>Exobasidiomycetes</taxon>
        <taxon>Tilletiales</taxon>
        <taxon>Tilletiaceae</taxon>
        <taxon>Tilletia</taxon>
    </lineage>
</organism>
<reference evidence="18" key="1">
    <citation type="journal article" date="2023" name="PhytoFront">
        <title>Draft Genome Resources of Seven Strains of Tilletia horrida, Causal Agent of Kernel Smut of Rice.</title>
        <authorList>
            <person name="Khanal S."/>
            <person name="Antony Babu S."/>
            <person name="Zhou X.G."/>
        </authorList>
    </citation>
    <scope>NUCLEOTIDE SEQUENCE</scope>
    <source>
        <strain evidence="18">TX6</strain>
    </source>
</reference>
<keyword evidence="10" id="KW-0963">Cytoplasm</keyword>
<evidence type="ECO:0000256" key="3">
    <source>
        <dbReference type="ARBA" id="ARBA00022443"/>
    </source>
</evidence>
<dbReference type="InterPro" id="IPR036961">
    <property type="entry name" value="Kinesin_motor_dom_sf"/>
</dbReference>
<dbReference type="SUPFAM" id="SSF52540">
    <property type="entry name" value="P-loop containing nucleoside triphosphate hydrolases"/>
    <property type="match status" value="1"/>
</dbReference>
<dbReference type="Pfam" id="PF06017">
    <property type="entry name" value="Myosin_TH1"/>
    <property type="match status" value="1"/>
</dbReference>
<dbReference type="PROSITE" id="PS51757">
    <property type="entry name" value="TH1"/>
    <property type="match status" value="1"/>
</dbReference>
<dbReference type="GO" id="GO:0007015">
    <property type="term" value="P:actin filament organization"/>
    <property type="evidence" value="ECO:0007669"/>
    <property type="project" value="TreeGrafter"/>
</dbReference>
<dbReference type="InterPro" id="IPR027417">
    <property type="entry name" value="P-loop_NTPase"/>
</dbReference>
<protein>
    <submittedName>
        <fullName evidence="18">Class II myosin</fullName>
    </submittedName>
</protein>
<keyword evidence="7 13" id="KW-0518">Myosin</keyword>
<comment type="function">
    <text evidence="11">Type-I myosin implicated in the organization of the actin cytoskeleton. Required for proper actin cytoskeleton polarization. At the cell cortex, assembles in patch-like structures together with proteins from the actin-polymerizing machinery and promotes actin assembly. Functions as actin nucleation-promoting factor (NPF) for the Arp2/3 complex.</text>
</comment>
<dbReference type="PANTHER" id="PTHR13140">
    <property type="entry name" value="MYOSIN"/>
    <property type="match status" value="1"/>
</dbReference>
<dbReference type="EMBL" id="JAPDMZ010000055">
    <property type="protein sequence ID" value="KAK0553059.1"/>
    <property type="molecule type" value="Genomic_DNA"/>
</dbReference>
<feature type="region of interest" description="Disordered" evidence="14">
    <location>
        <begin position="973"/>
        <end position="1044"/>
    </location>
</feature>
<name>A0AAN6GRL6_9BASI</name>
<dbReference type="PANTHER" id="PTHR13140:SF837">
    <property type="entry name" value="MYOSIN-3-RELATED"/>
    <property type="match status" value="1"/>
</dbReference>
<dbReference type="Gene3D" id="3.40.850.10">
    <property type="entry name" value="Kinesin motor domain"/>
    <property type="match status" value="1"/>
</dbReference>
<feature type="region of interest" description="Actin-binding" evidence="13">
    <location>
        <begin position="600"/>
        <end position="622"/>
    </location>
</feature>
<evidence type="ECO:0000259" key="17">
    <source>
        <dbReference type="PROSITE" id="PS51757"/>
    </source>
</evidence>
<dbReference type="InterPro" id="IPR010926">
    <property type="entry name" value="Myosin_TH1"/>
</dbReference>
<evidence type="ECO:0000256" key="10">
    <source>
        <dbReference type="ARBA" id="ARBA00023212"/>
    </source>
</evidence>
<feature type="compositionally biased region" description="Pro residues" evidence="14">
    <location>
        <begin position="1081"/>
        <end position="1097"/>
    </location>
</feature>
<keyword evidence="8 13" id="KW-0505">Motor protein</keyword>
<comment type="subcellular location">
    <subcellularLocation>
        <location evidence="1">Cytoplasm</location>
        <location evidence="1">Cytoskeleton</location>
        <location evidence="1">Actin patch</location>
    </subcellularLocation>
</comment>
<feature type="compositionally biased region" description="Pro residues" evidence="14">
    <location>
        <begin position="1158"/>
        <end position="1174"/>
    </location>
</feature>
<evidence type="ECO:0000256" key="12">
    <source>
        <dbReference type="PROSITE-ProRule" id="PRU00192"/>
    </source>
</evidence>
<feature type="binding site" evidence="13">
    <location>
        <begin position="141"/>
        <end position="148"/>
    </location>
    <ligand>
        <name>ATP</name>
        <dbReference type="ChEBI" id="CHEBI:30616"/>
    </ligand>
</feature>
<dbReference type="Gene3D" id="1.20.5.4820">
    <property type="match status" value="1"/>
</dbReference>
<evidence type="ECO:0000256" key="9">
    <source>
        <dbReference type="ARBA" id="ARBA00023203"/>
    </source>
</evidence>
<dbReference type="GO" id="GO:0051286">
    <property type="term" value="C:cell tip"/>
    <property type="evidence" value="ECO:0007669"/>
    <property type="project" value="TreeGrafter"/>
</dbReference>
<dbReference type="GO" id="GO:0005524">
    <property type="term" value="F:ATP binding"/>
    <property type="evidence" value="ECO:0007669"/>
    <property type="project" value="UniProtKB-UniRule"/>
</dbReference>
<dbReference type="InterPro" id="IPR001452">
    <property type="entry name" value="SH3_domain"/>
</dbReference>
<dbReference type="GO" id="GO:0016459">
    <property type="term" value="C:myosin complex"/>
    <property type="evidence" value="ECO:0007669"/>
    <property type="project" value="UniProtKB-KW"/>
</dbReference>
<dbReference type="FunFam" id="1.10.10.820:FF:000001">
    <property type="entry name" value="Myosin heavy chain"/>
    <property type="match status" value="1"/>
</dbReference>
<feature type="region of interest" description="Disordered" evidence="14">
    <location>
        <begin position="1"/>
        <end position="29"/>
    </location>
</feature>